<protein>
    <submittedName>
        <fullName evidence="3 4">UPF0481 protein At3g47200-like</fullName>
    </submittedName>
</protein>
<feature type="transmembrane region" description="Helical" evidence="1">
    <location>
        <begin position="448"/>
        <end position="475"/>
    </location>
</feature>
<evidence type="ECO:0000313" key="2">
    <source>
        <dbReference type="Proteomes" id="UP000515123"/>
    </source>
</evidence>
<proteinExistence type="predicted"/>
<reference evidence="2" key="1">
    <citation type="journal article" date="2015" name="Nat. Genet.">
        <title>The pineapple genome and the evolution of CAM photosynthesis.</title>
        <authorList>
            <person name="Ming R."/>
            <person name="VanBuren R."/>
            <person name="Wai C.M."/>
            <person name="Tang H."/>
            <person name="Schatz M.C."/>
            <person name="Bowers J.E."/>
            <person name="Lyons E."/>
            <person name="Wang M.L."/>
            <person name="Chen J."/>
            <person name="Biggers E."/>
            <person name="Zhang J."/>
            <person name="Huang L."/>
            <person name="Zhang L."/>
            <person name="Miao W."/>
            <person name="Zhang J."/>
            <person name="Ye Z."/>
            <person name="Miao C."/>
            <person name="Lin Z."/>
            <person name="Wang H."/>
            <person name="Zhou H."/>
            <person name="Yim W.C."/>
            <person name="Priest H.D."/>
            <person name="Zheng C."/>
            <person name="Woodhouse M."/>
            <person name="Edger P.P."/>
            <person name="Guyot R."/>
            <person name="Guo H.B."/>
            <person name="Guo H."/>
            <person name="Zheng G."/>
            <person name="Singh R."/>
            <person name="Sharma A."/>
            <person name="Min X."/>
            <person name="Zheng Y."/>
            <person name="Lee H."/>
            <person name="Gurtowski J."/>
            <person name="Sedlazeck F.J."/>
            <person name="Harkess A."/>
            <person name="McKain M.R."/>
            <person name="Liao Z."/>
            <person name="Fang J."/>
            <person name="Liu J."/>
            <person name="Zhang X."/>
            <person name="Zhang Q."/>
            <person name="Hu W."/>
            <person name="Qin Y."/>
            <person name="Wang K."/>
            <person name="Chen L.Y."/>
            <person name="Shirley N."/>
            <person name="Lin Y.R."/>
            <person name="Liu L.Y."/>
            <person name="Hernandez A.G."/>
            <person name="Wright C.L."/>
            <person name="Bulone V."/>
            <person name="Tuskan G.A."/>
            <person name="Heath K."/>
            <person name="Zee F."/>
            <person name="Moore P.H."/>
            <person name="Sunkar R."/>
            <person name="Leebens-Mack J.H."/>
            <person name="Mockler T."/>
            <person name="Bennetzen J.L."/>
            <person name="Freeling M."/>
            <person name="Sankoff D."/>
            <person name="Paterson A.H."/>
            <person name="Zhu X."/>
            <person name="Yang X."/>
            <person name="Smith J.A."/>
            <person name="Cushman J.C."/>
            <person name="Paull R.E."/>
            <person name="Yu Q."/>
        </authorList>
    </citation>
    <scope>NUCLEOTIDE SEQUENCE [LARGE SCALE GENOMIC DNA]</scope>
    <source>
        <strain evidence="2">cv. F153</strain>
    </source>
</reference>
<evidence type="ECO:0000313" key="5">
    <source>
        <dbReference type="RefSeq" id="XP_020080233.1"/>
    </source>
</evidence>
<evidence type="ECO:0000313" key="6">
    <source>
        <dbReference type="RefSeq" id="XP_020080235.1"/>
    </source>
</evidence>
<organism evidence="5">
    <name type="scientific">Ananas comosus</name>
    <name type="common">Pineapple</name>
    <name type="synonym">Ananas ananas</name>
    <dbReference type="NCBI Taxonomy" id="4615"/>
    <lineage>
        <taxon>Eukaryota</taxon>
        <taxon>Viridiplantae</taxon>
        <taxon>Streptophyta</taxon>
        <taxon>Embryophyta</taxon>
        <taxon>Tracheophyta</taxon>
        <taxon>Spermatophyta</taxon>
        <taxon>Magnoliopsida</taxon>
        <taxon>Liliopsida</taxon>
        <taxon>Poales</taxon>
        <taxon>Bromeliaceae</taxon>
        <taxon>Bromelioideae</taxon>
        <taxon>Ananas</taxon>
    </lineage>
</organism>
<dbReference type="PANTHER" id="PTHR31170:SF18">
    <property type="entry name" value="(WILD MALAYSIAN BANANA) HYPOTHETICAL PROTEIN"/>
    <property type="match status" value="1"/>
</dbReference>
<evidence type="ECO:0000313" key="4">
    <source>
        <dbReference type="RefSeq" id="XP_020080232.1"/>
    </source>
</evidence>
<keyword evidence="1" id="KW-0812">Transmembrane</keyword>
<keyword evidence="1" id="KW-1133">Transmembrane helix</keyword>
<sequence>MVEDEDIQEMDELASSMESKLQCYWSVGASSVYEVNSSLIHRVQQHIHELDRNAYEPIILSIGPYHHGTPSLQAMEKEKWNCLDYILKLNCGKGLQDYVNAIEGLEKQARNCYSEEINMDSERFLKMLLLDGCFILVSLCGTQGIVCPREELSGEVQTQNQENTYQFGQWYITFVIHDLLLLENQIPFFIVERIYELVADKDAATSSLAEEIAEFVEGILRYYPKAIQESNRPKDFHHLIHLCHIYFKPSQKQEEAEHQYKEWAQYFKIGRQLERSDENLLSIQKQTGQRRWRRAVQYYEAGVEFKKKELDTYNPHSLLDIKFSNGVMEIPYLFVEENTGCLFNNLIAFEQTCPEFGNDFTSYIFFMSQLISTPDDVTLLAQRGIIVHQLRRDAEVSSLFTKLNKDVVFDFNGKYYLKSMFSVLEAHYQSRLNRWVAWLRNNHFSNPWLALGVLAATIVLFCTLVQTLIAVLSYVKPP</sequence>
<dbReference type="OrthoDB" id="672127at2759"/>
<dbReference type="RefSeq" id="XP_020080233.1">
    <property type="nucleotide sequence ID" value="XM_020224644.1"/>
</dbReference>
<keyword evidence="1" id="KW-0472">Membrane</keyword>
<evidence type="ECO:0000313" key="3">
    <source>
        <dbReference type="RefSeq" id="XP_020080231.1"/>
    </source>
</evidence>
<gene>
    <name evidence="3 4 5 6" type="primary">LOC109703908</name>
</gene>
<dbReference type="GeneID" id="109703908"/>
<dbReference type="RefSeq" id="XP_020080232.1">
    <property type="nucleotide sequence ID" value="XM_020224643.1"/>
</dbReference>
<accession>A0A6P5EEZ4</accession>
<dbReference type="Pfam" id="PF03140">
    <property type="entry name" value="DUF247"/>
    <property type="match status" value="1"/>
</dbReference>
<dbReference type="Proteomes" id="UP000515123">
    <property type="component" value="Unplaced"/>
</dbReference>
<dbReference type="PANTHER" id="PTHR31170">
    <property type="entry name" value="BNAC04G53230D PROTEIN"/>
    <property type="match status" value="1"/>
</dbReference>
<dbReference type="InterPro" id="IPR004158">
    <property type="entry name" value="DUF247_pln"/>
</dbReference>
<dbReference type="AlphaFoldDB" id="A0A6P5EEZ4"/>
<reference evidence="3 4" key="2">
    <citation type="submission" date="2025-04" db="UniProtKB">
        <authorList>
            <consortium name="RefSeq"/>
        </authorList>
    </citation>
    <scope>IDENTIFICATION</scope>
    <source>
        <tissue evidence="3 4">Leaf</tissue>
    </source>
</reference>
<evidence type="ECO:0000256" key="1">
    <source>
        <dbReference type="SAM" id="Phobius"/>
    </source>
</evidence>
<name>A0A6P5EEZ4_ANACO</name>
<dbReference type="RefSeq" id="XP_020080235.1">
    <property type="nucleotide sequence ID" value="XM_020224646.1"/>
</dbReference>
<keyword evidence="2" id="KW-1185">Reference proteome</keyword>
<dbReference type="RefSeq" id="XP_020080231.1">
    <property type="nucleotide sequence ID" value="XM_020224642.1"/>
</dbReference>